<accession>A0AAJ4UWX9</accession>
<dbReference type="RefSeq" id="WP_123353284.1">
    <property type="nucleotide sequence ID" value="NZ_CP040940.1"/>
</dbReference>
<dbReference type="Gene3D" id="1.25.10.10">
    <property type="entry name" value="Leucine-rich Repeat Variant"/>
    <property type="match status" value="1"/>
</dbReference>
<evidence type="ECO:0000313" key="2">
    <source>
        <dbReference type="EMBL" id="ROR38697.1"/>
    </source>
</evidence>
<keyword evidence="4" id="KW-1185">Reference proteome</keyword>
<organism evidence="2 3">
    <name type="scientific">Caminibacter pacificus</name>
    <dbReference type="NCBI Taxonomy" id="1424653"/>
    <lineage>
        <taxon>Bacteria</taxon>
        <taxon>Pseudomonadati</taxon>
        <taxon>Campylobacterota</taxon>
        <taxon>Epsilonproteobacteria</taxon>
        <taxon>Nautiliales</taxon>
        <taxon>Nautiliaceae</taxon>
        <taxon>Caminibacter</taxon>
    </lineage>
</organism>
<dbReference type="InterPro" id="IPR016024">
    <property type="entry name" value="ARM-type_fold"/>
</dbReference>
<evidence type="ECO:0000313" key="4">
    <source>
        <dbReference type="Proteomes" id="UP000298805"/>
    </source>
</evidence>
<proteinExistence type="predicted"/>
<reference evidence="1 4" key="2">
    <citation type="submission" date="2019-06" db="EMBL/GenBank/DDBJ databases">
        <title>A comparative analysis of the Nautiliaceae.</title>
        <authorList>
            <person name="Grosche A."/>
            <person name="Smedile F."/>
            <person name="Vetriani C."/>
        </authorList>
    </citation>
    <scope>NUCLEOTIDE SEQUENCE [LARGE SCALE GENOMIC DNA]</scope>
    <source>
        <strain evidence="1 4">TB6</strain>
        <plasmid evidence="1 4">unnamed1</plasmid>
    </source>
</reference>
<keyword evidence="1" id="KW-0614">Plasmid</keyword>
<evidence type="ECO:0000313" key="1">
    <source>
        <dbReference type="EMBL" id="QDD68184.1"/>
    </source>
</evidence>
<dbReference type="Proteomes" id="UP000298805">
    <property type="component" value="Plasmid unnamed1"/>
</dbReference>
<dbReference type="EMBL" id="CP040940">
    <property type="protein sequence ID" value="QDD68184.1"/>
    <property type="molecule type" value="Genomic_DNA"/>
</dbReference>
<reference evidence="2 3" key="1">
    <citation type="submission" date="2018-11" db="EMBL/GenBank/DDBJ databases">
        <title>Genomic Encyclopedia of Type Strains, Phase IV (KMG-IV): sequencing the most valuable type-strain genomes for metagenomic binning, comparative biology and taxonomic classification.</title>
        <authorList>
            <person name="Goeker M."/>
        </authorList>
    </citation>
    <scope>NUCLEOTIDE SEQUENCE [LARGE SCALE GENOMIC DNA]</scope>
    <source>
        <strain evidence="2 3">DSM 27783</strain>
    </source>
</reference>
<name>A0AAJ4UWX9_9BACT</name>
<geneLocation type="plasmid" evidence="1 4">
    <name>unnamed1</name>
</geneLocation>
<protein>
    <submittedName>
        <fullName evidence="1">HEAT repeat domain-containing protein</fullName>
    </submittedName>
</protein>
<gene>
    <name evidence="1" type="ORF">C6V80_10035</name>
    <name evidence="2" type="ORF">EDC58_1912</name>
</gene>
<dbReference type="SUPFAM" id="SSF48371">
    <property type="entry name" value="ARM repeat"/>
    <property type="match status" value="1"/>
</dbReference>
<dbReference type="InterPro" id="IPR011989">
    <property type="entry name" value="ARM-like"/>
</dbReference>
<dbReference type="EMBL" id="RJVK01000006">
    <property type="protein sequence ID" value="ROR38697.1"/>
    <property type="molecule type" value="Genomic_DNA"/>
</dbReference>
<sequence>MLCTYNGLEVIPNINLKFVKNFANQKELERYANSNCVEIRKAVASSYNVPVTLLAKLAKDPDVEVKKSVAINPNTPSYILAKLAKDPDSEVRELVLYNLNTPEFVIKHLTNDPDKKVREEAKSMLRILNS</sequence>
<dbReference type="AlphaFoldDB" id="A0AAJ4UWX9"/>
<evidence type="ECO:0000313" key="3">
    <source>
        <dbReference type="Proteomes" id="UP000272781"/>
    </source>
</evidence>
<dbReference type="Proteomes" id="UP000272781">
    <property type="component" value="Unassembled WGS sequence"/>
</dbReference>